<gene>
    <name evidence="3" type="ORF">B9Q03_10565</name>
</gene>
<comment type="caution">
    <text evidence="3">The sequence shown here is derived from an EMBL/GenBank/DDBJ whole genome shotgun (WGS) entry which is preliminary data.</text>
</comment>
<dbReference type="InterPro" id="IPR027417">
    <property type="entry name" value="P-loop_NTPase"/>
</dbReference>
<dbReference type="PANTHER" id="PTHR33295">
    <property type="entry name" value="ATPASE"/>
    <property type="match status" value="1"/>
</dbReference>
<dbReference type="PANTHER" id="PTHR33295:SF19">
    <property type="entry name" value="ARCHAEAL ATPASE"/>
    <property type="match status" value="1"/>
</dbReference>
<dbReference type="AlphaFoldDB" id="A0A2R6AM65"/>
<evidence type="ECO:0008006" key="5">
    <source>
        <dbReference type="Google" id="ProtNLM"/>
    </source>
</evidence>
<evidence type="ECO:0000313" key="4">
    <source>
        <dbReference type="Proteomes" id="UP000240322"/>
    </source>
</evidence>
<name>A0A2R6AM65_9ARCH</name>
<evidence type="ECO:0000313" key="3">
    <source>
        <dbReference type="EMBL" id="PSN87433.1"/>
    </source>
</evidence>
<reference evidence="3 4" key="1">
    <citation type="submission" date="2017-04" db="EMBL/GenBank/DDBJ databases">
        <title>Novel microbial lineages endemic to geothermal iron-oxide mats fill important gaps in the evolutionary history of Archaea.</title>
        <authorList>
            <person name="Jay Z.J."/>
            <person name="Beam J.P."/>
            <person name="Dlakic M."/>
            <person name="Rusch D.B."/>
            <person name="Kozubal M.A."/>
            <person name="Inskeep W.P."/>
        </authorList>
    </citation>
    <scope>NUCLEOTIDE SEQUENCE [LARGE SCALE GENOMIC DNA]</scope>
    <source>
        <strain evidence="3">OSP_D</strain>
    </source>
</reference>
<organism evidence="3 4">
    <name type="scientific">Candidatus Marsarchaeota G2 archaeon OSP_D</name>
    <dbReference type="NCBI Taxonomy" id="1978157"/>
    <lineage>
        <taxon>Archaea</taxon>
        <taxon>Candidatus Marsarchaeota</taxon>
        <taxon>Candidatus Marsarchaeota group 2</taxon>
    </lineage>
</organism>
<dbReference type="Proteomes" id="UP000240322">
    <property type="component" value="Unassembled WGS sequence"/>
</dbReference>
<dbReference type="InterPro" id="IPR041682">
    <property type="entry name" value="AAA_14"/>
</dbReference>
<dbReference type="Pfam" id="PF13173">
    <property type="entry name" value="AAA_14"/>
    <property type="match status" value="1"/>
</dbReference>
<accession>A0A2R6AM65</accession>
<feature type="domain" description="AAA" evidence="1">
    <location>
        <begin position="45"/>
        <end position="164"/>
    </location>
</feature>
<evidence type="ECO:0000259" key="1">
    <source>
        <dbReference type="Pfam" id="PF13173"/>
    </source>
</evidence>
<dbReference type="SUPFAM" id="SSF52540">
    <property type="entry name" value="P-loop containing nucleoside triphosphate hydrolases"/>
    <property type="match status" value="1"/>
</dbReference>
<proteinExistence type="predicted"/>
<evidence type="ECO:0000259" key="2">
    <source>
        <dbReference type="Pfam" id="PF13635"/>
    </source>
</evidence>
<protein>
    <recommendedName>
        <fullName evidence="5">AAA family ATPase</fullName>
    </recommendedName>
</protein>
<dbReference type="EMBL" id="NEXE01000163">
    <property type="protein sequence ID" value="PSN87433.1"/>
    <property type="molecule type" value="Genomic_DNA"/>
</dbReference>
<feature type="domain" description="DUF4143" evidence="2">
    <location>
        <begin position="218"/>
        <end position="362"/>
    </location>
</feature>
<dbReference type="InterPro" id="IPR025420">
    <property type="entry name" value="DUF4143"/>
</dbReference>
<sequence>MVSTEAIKSVIAEQEVEMIEKFERENIIERENQSVVTGYLKPNIALIITGLRRTGKSVFSFSILKGENFGYTNFDDERLSDLNANEMNKVLEAIYSLKGNTETFLFDEIQNVYGWEKFISRLVPNHRIIITGSNATLMSRELATRLTGRHLDFVLFPFSFTEYLRFNDFEPRREDVYLTSSIAKIKEYLNTYIEMGGIPEGISIGRRFVLQLVNDIVEKDVIQRYKIKYAKKLKELSHYLLSNFSSEISYNKIKNVLGLRSVTTVSNWVDYLSSSYLVFELNKYSPKLKEQMLSPRKVYSVDNGIINALSFKTTENFGRLMENLVAVELYRRKSYSHSEWEIFYFKDYQQNEVDFLIKEGHTVSELIQVTYASAFDEIEKREYRSLIKASNLLGCGELKIITWDYDDTKSIDGKTITFKPLWKWLLTRS</sequence>
<dbReference type="Pfam" id="PF13635">
    <property type="entry name" value="DUF4143"/>
    <property type="match status" value="1"/>
</dbReference>